<dbReference type="EMBL" id="CP093345">
    <property type="protein sequence ID" value="WOG92521.1"/>
    <property type="molecule type" value="Genomic_DNA"/>
</dbReference>
<proteinExistence type="predicted"/>
<reference evidence="1" key="2">
    <citation type="submission" date="2022-03" db="EMBL/GenBank/DDBJ databases">
        <title>Draft title - Genomic analysis of global carrot germplasm unveils the trajectory of domestication and the origin of high carotenoid orange carrot.</title>
        <authorList>
            <person name="Iorizzo M."/>
            <person name="Ellison S."/>
            <person name="Senalik D."/>
            <person name="Macko-Podgorni A."/>
            <person name="Grzebelus D."/>
            <person name="Bostan H."/>
            <person name="Rolling W."/>
            <person name="Curaba J."/>
            <person name="Simon P."/>
        </authorList>
    </citation>
    <scope>NUCLEOTIDE SEQUENCE</scope>
    <source>
        <tissue evidence="1">Leaf</tissue>
    </source>
</reference>
<sequence>MCLFNIQSGKNSPVSWSRKAFSEDVSQLMSSGNIDWRDLVSLNLFSNKMAINSKVFCFGVENRICSNIKSCLIVTMNSDRWRLRTLEF</sequence>
<dbReference type="Proteomes" id="UP000077755">
    <property type="component" value="Chromosome 3"/>
</dbReference>
<evidence type="ECO:0000313" key="2">
    <source>
        <dbReference type="Proteomes" id="UP000077755"/>
    </source>
</evidence>
<organism evidence="1 2">
    <name type="scientific">Daucus carota subsp. sativus</name>
    <name type="common">Carrot</name>
    <dbReference type="NCBI Taxonomy" id="79200"/>
    <lineage>
        <taxon>Eukaryota</taxon>
        <taxon>Viridiplantae</taxon>
        <taxon>Streptophyta</taxon>
        <taxon>Embryophyta</taxon>
        <taxon>Tracheophyta</taxon>
        <taxon>Spermatophyta</taxon>
        <taxon>Magnoliopsida</taxon>
        <taxon>eudicotyledons</taxon>
        <taxon>Gunneridae</taxon>
        <taxon>Pentapetalae</taxon>
        <taxon>asterids</taxon>
        <taxon>campanulids</taxon>
        <taxon>Apiales</taxon>
        <taxon>Apiaceae</taxon>
        <taxon>Apioideae</taxon>
        <taxon>Scandiceae</taxon>
        <taxon>Daucinae</taxon>
        <taxon>Daucus</taxon>
        <taxon>Daucus sect. Daucus</taxon>
    </lineage>
</organism>
<dbReference type="AlphaFoldDB" id="A0AAF1AU31"/>
<accession>A0AAF1AU31</accession>
<keyword evidence="2" id="KW-1185">Reference proteome</keyword>
<name>A0AAF1AU31_DAUCS</name>
<evidence type="ECO:0000313" key="1">
    <source>
        <dbReference type="EMBL" id="WOG92521.1"/>
    </source>
</evidence>
<gene>
    <name evidence="1" type="ORF">DCAR_0311791</name>
</gene>
<reference evidence="1" key="1">
    <citation type="journal article" date="2016" name="Nat. Genet.">
        <title>A high-quality carrot genome assembly provides new insights into carotenoid accumulation and asterid genome evolution.</title>
        <authorList>
            <person name="Iorizzo M."/>
            <person name="Ellison S."/>
            <person name="Senalik D."/>
            <person name="Zeng P."/>
            <person name="Satapoomin P."/>
            <person name="Huang J."/>
            <person name="Bowman M."/>
            <person name="Iovene M."/>
            <person name="Sanseverino W."/>
            <person name="Cavagnaro P."/>
            <person name="Yildiz M."/>
            <person name="Macko-Podgorni A."/>
            <person name="Moranska E."/>
            <person name="Grzebelus E."/>
            <person name="Grzebelus D."/>
            <person name="Ashrafi H."/>
            <person name="Zheng Z."/>
            <person name="Cheng S."/>
            <person name="Spooner D."/>
            <person name="Van Deynze A."/>
            <person name="Simon P."/>
        </authorList>
    </citation>
    <scope>NUCLEOTIDE SEQUENCE</scope>
    <source>
        <tissue evidence="1">Leaf</tissue>
    </source>
</reference>
<protein>
    <submittedName>
        <fullName evidence="1">Uncharacterized protein</fullName>
    </submittedName>
</protein>